<evidence type="ECO:0000313" key="3">
    <source>
        <dbReference type="EMBL" id="MCS5707342.1"/>
    </source>
</evidence>
<dbReference type="STRING" id="437022.CC99x_02465"/>
<organism evidence="2">
    <name type="scientific">Candidatus Berkiella cookevillensis</name>
    <dbReference type="NCBI Taxonomy" id="437022"/>
    <lineage>
        <taxon>Bacteria</taxon>
        <taxon>Pseudomonadati</taxon>
        <taxon>Pseudomonadota</taxon>
        <taxon>Gammaproteobacteria</taxon>
        <taxon>Candidatus Berkiellales</taxon>
        <taxon>Candidatus Berkiellaceae</taxon>
        <taxon>Candidatus Berkiella</taxon>
    </lineage>
</organism>
<comment type="caution">
    <text evidence="2">The sequence shown here is derived from an EMBL/GenBank/DDBJ whole genome shotgun (WGS) entry which is preliminary data.</text>
</comment>
<dbReference type="RefSeq" id="WP_057625550.1">
    <property type="nucleotide sequence ID" value="NZ_LKHV02000001.1"/>
</dbReference>
<reference evidence="3" key="2">
    <citation type="journal article" date="2016" name="Genome Announc.">
        <title>Draft Genome Sequences of Two Novel Amoeba-Resistant Intranuclear Bacteria, 'Candidatus Berkiella cookevillensis' and 'Candidatus Berkiella aquae'.</title>
        <authorList>
            <person name="Mehari Y.T."/>
            <person name="Arivett B.A."/>
            <person name="Farone A.L."/>
            <person name="Gunderson J.H."/>
            <person name="Farone M.B."/>
        </authorList>
    </citation>
    <scope>NUCLEOTIDE SEQUENCE</scope>
    <source>
        <strain evidence="3">CC99</strain>
    </source>
</reference>
<reference evidence="2" key="1">
    <citation type="submission" date="2015-09" db="EMBL/GenBank/DDBJ databases">
        <title>Draft Genome Sequences of Two Novel Amoeba-resistant Intranuclear Bacteria, Candidatus Berkiella cookevillensis and Candidatus Berkiella aquae.</title>
        <authorList>
            <person name="Mehari Y.T."/>
            <person name="Arivett B.A."/>
            <person name="Farone A.L."/>
            <person name="Gunderson J.H."/>
            <person name="Farone M.B."/>
        </authorList>
    </citation>
    <scope>NUCLEOTIDE SEQUENCE [LARGE SCALE GENOMIC DNA]</scope>
    <source>
        <strain evidence="2">CC99</strain>
    </source>
</reference>
<dbReference type="InterPro" id="IPR025159">
    <property type="entry name" value="AbiEi_N"/>
</dbReference>
<dbReference type="EMBL" id="LKHV01000019">
    <property type="protein sequence ID" value="KRG17317.1"/>
    <property type="molecule type" value="Genomic_DNA"/>
</dbReference>
<dbReference type="AlphaFoldDB" id="A0A0Q9Y994"/>
<dbReference type="PATRIC" id="fig|1590042.3.peg.2525"/>
<reference evidence="3" key="3">
    <citation type="submission" date="2021-06" db="EMBL/GenBank/DDBJ databases">
        <title>Genomic Description and Analysis of Intracellular Bacteria, Candidatus Berkiella cookevillensis and Candidatus Berkiella aquae.</title>
        <authorList>
            <person name="Kidane D.T."/>
            <person name="Mehari Y.T."/>
            <person name="Rice F.C."/>
            <person name="Arivett B.A."/>
            <person name="Farone A.L."/>
            <person name="Berk S.G."/>
            <person name="Farone M.B."/>
        </authorList>
    </citation>
    <scope>NUCLEOTIDE SEQUENCE</scope>
    <source>
        <strain evidence="3">CC99</strain>
    </source>
</reference>
<evidence type="ECO:0000313" key="4">
    <source>
        <dbReference type="Proteomes" id="UP000051494"/>
    </source>
</evidence>
<gene>
    <name evidence="3" type="ORF">CC99x_000345</name>
    <name evidence="2" type="ORF">CC99x_02465</name>
</gene>
<evidence type="ECO:0000259" key="1">
    <source>
        <dbReference type="Pfam" id="PF13338"/>
    </source>
</evidence>
<dbReference type="Proteomes" id="UP000051494">
    <property type="component" value="Unassembled WGS sequence"/>
</dbReference>
<dbReference type="OrthoDB" id="9789781at2"/>
<accession>A0A0Q9Y994</accession>
<dbReference type="Pfam" id="PF13338">
    <property type="entry name" value="AbiEi_4"/>
    <property type="match status" value="1"/>
</dbReference>
<name>A0A0Q9Y994_9GAMM</name>
<evidence type="ECO:0000313" key="2">
    <source>
        <dbReference type="EMBL" id="KRG17317.1"/>
    </source>
</evidence>
<sequence>MKICDYAHKALSLAKANKVLRSTELSEQGIPRVILTRLTREGKLVRIGRGLYALPNRSISENESLLEVATRSSQGVFCLLTALRFHKLTTQSPFEVWLAIPNKAQPPQINTLSLRIIRLSKEALEEGIETHMQDGIPIRVYCIAKTIADCFKFRNKIGLDVALEALQEAWRGKKIQMDELWHYARICKVEKIIRPYIESLP</sequence>
<proteinExistence type="predicted"/>
<keyword evidence="4" id="KW-1185">Reference proteome</keyword>
<protein>
    <submittedName>
        <fullName evidence="3">AbiEi antitoxin N-terminal domain-containing protein</fullName>
    </submittedName>
</protein>
<feature type="domain" description="AbiEi antitoxin N-terminal" evidence="1">
    <location>
        <begin position="11"/>
        <end position="55"/>
    </location>
</feature>
<dbReference type="EMBL" id="LKHV02000001">
    <property type="protein sequence ID" value="MCS5707342.1"/>
    <property type="molecule type" value="Genomic_DNA"/>
</dbReference>